<dbReference type="InterPro" id="IPR036188">
    <property type="entry name" value="FAD/NAD-bd_sf"/>
</dbReference>
<evidence type="ECO:0000256" key="1">
    <source>
        <dbReference type="ARBA" id="ARBA00004829"/>
    </source>
</evidence>
<dbReference type="Pfam" id="PF01593">
    <property type="entry name" value="Amino_oxidase"/>
    <property type="match status" value="1"/>
</dbReference>
<evidence type="ECO:0000313" key="8">
    <source>
        <dbReference type="Proteomes" id="UP000095552"/>
    </source>
</evidence>
<dbReference type="InterPro" id="IPR054840">
    <property type="entry name" value="hydcarot_desat_CrtD"/>
</dbReference>
<dbReference type="InterPro" id="IPR014105">
    <property type="entry name" value="Carotenoid/retinoid_OxRdtase"/>
</dbReference>
<dbReference type="GO" id="GO:0016117">
    <property type="term" value="P:carotenoid biosynthetic process"/>
    <property type="evidence" value="ECO:0007669"/>
    <property type="project" value="UniProtKB-KW"/>
</dbReference>
<evidence type="ECO:0000256" key="4">
    <source>
        <dbReference type="ARBA" id="ARBA00023002"/>
    </source>
</evidence>
<dbReference type="AlphaFoldDB" id="A0A1E5T3H8"/>
<keyword evidence="8" id="KW-1185">Reference proteome</keyword>
<dbReference type="OrthoDB" id="9774675at2"/>
<dbReference type="Gene3D" id="3.50.50.60">
    <property type="entry name" value="FAD/NAD(P)-binding domain"/>
    <property type="match status" value="2"/>
</dbReference>
<comment type="similarity">
    <text evidence="2 5">Belongs to the carotenoid/retinoid oxidoreductase family.</text>
</comment>
<dbReference type="PANTHER" id="PTHR43734">
    <property type="entry name" value="PHYTOENE DESATURASE"/>
    <property type="match status" value="1"/>
</dbReference>
<dbReference type="GO" id="GO:0016491">
    <property type="term" value="F:oxidoreductase activity"/>
    <property type="evidence" value="ECO:0007669"/>
    <property type="project" value="UniProtKB-KW"/>
</dbReference>
<dbReference type="PRINTS" id="PR00368">
    <property type="entry name" value="FADPNR"/>
</dbReference>
<dbReference type="SUPFAM" id="SSF51905">
    <property type="entry name" value="FAD/NAD(P)-binding domain"/>
    <property type="match status" value="1"/>
</dbReference>
<dbReference type="STRING" id="1563681.BFP71_07180"/>
<dbReference type="PANTHER" id="PTHR43734:SF7">
    <property type="entry name" value="4,4'-DIAPONEUROSPORENE OXYGENASE"/>
    <property type="match status" value="1"/>
</dbReference>
<keyword evidence="3 5" id="KW-0125">Carotenoid biosynthesis</keyword>
<protein>
    <submittedName>
        <fullName evidence="7">Phytoene dehydrogenase</fullName>
    </submittedName>
</protein>
<evidence type="ECO:0000256" key="3">
    <source>
        <dbReference type="ARBA" id="ARBA00022746"/>
    </source>
</evidence>
<evidence type="ECO:0000313" key="7">
    <source>
        <dbReference type="EMBL" id="OEK05891.1"/>
    </source>
</evidence>
<dbReference type="NCBIfam" id="TIGR02734">
    <property type="entry name" value="crtI_fam"/>
    <property type="match status" value="1"/>
</dbReference>
<dbReference type="EMBL" id="MDGQ01000004">
    <property type="protein sequence ID" value="OEK05891.1"/>
    <property type="molecule type" value="Genomic_DNA"/>
</dbReference>
<evidence type="ECO:0000259" key="6">
    <source>
        <dbReference type="Pfam" id="PF01593"/>
    </source>
</evidence>
<feature type="domain" description="Amine oxidase" evidence="6">
    <location>
        <begin position="13"/>
        <end position="482"/>
    </location>
</feature>
<dbReference type="Proteomes" id="UP000095552">
    <property type="component" value="Unassembled WGS sequence"/>
</dbReference>
<comment type="pathway">
    <text evidence="1 5">Carotenoid biosynthesis.</text>
</comment>
<gene>
    <name evidence="7" type="ORF">BFP71_07180</name>
</gene>
<name>A0A1E5T3H8_9BACT</name>
<proteinExistence type="inferred from homology"/>
<dbReference type="NCBIfam" id="NF042421">
    <property type="entry name" value="hydcarot_desat_CrtD"/>
    <property type="match status" value="1"/>
</dbReference>
<organism evidence="7 8">
    <name type="scientific">Roseivirga misakiensis</name>
    <dbReference type="NCBI Taxonomy" id="1563681"/>
    <lineage>
        <taxon>Bacteria</taxon>
        <taxon>Pseudomonadati</taxon>
        <taxon>Bacteroidota</taxon>
        <taxon>Cytophagia</taxon>
        <taxon>Cytophagales</taxon>
        <taxon>Roseivirgaceae</taxon>
        <taxon>Roseivirga</taxon>
    </lineage>
</organism>
<accession>A0A1E5T3H8</accession>
<keyword evidence="4 5" id="KW-0560">Oxidoreductase</keyword>
<comment type="caution">
    <text evidence="7">The sequence shown here is derived from an EMBL/GenBank/DDBJ whole genome shotgun (WGS) entry which is preliminary data.</text>
</comment>
<reference evidence="7 8" key="1">
    <citation type="submission" date="2016-08" db="EMBL/GenBank/DDBJ databases">
        <title>Draft genome of Fabibacter sp. strain SK-8.</title>
        <authorList>
            <person name="Wong S.-K."/>
            <person name="Hamasaki K."/>
            <person name="Yoshizawa S."/>
        </authorList>
    </citation>
    <scope>NUCLEOTIDE SEQUENCE [LARGE SCALE GENOMIC DNA]</scope>
    <source>
        <strain evidence="7 8">SK-8</strain>
    </source>
</reference>
<dbReference type="RefSeq" id="WP_069834809.1">
    <property type="nucleotide sequence ID" value="NZ_MDGQ01000004.1"/>
</dbReference>
<sequence length="487" mass="54825">MSKSAIVIGSGVGGLAAAIRLAKKGYVVSVFEANDYPGGKLTEVRLGKYRFDAGPSLLTLPEHITDLFDLHQIEVADYFQYNKLETTCEYFYPDGTRFTAWSDRAKIIKEFEEKLGEPKANVEASLEQSALLYNKLAPVFMEKSLHKSSTWLGGKAFQAFGKLSKFNFNKSMNQANEGLFKNEKTVQLFNRYATYNGSDPYQTPATFNIIPHLEFGLGAYFPEKGMHNITESLYQLAKKVGVQFHFNRPVKNIVVFEGQAKGVNTEMGFHKSDVVVSNMDMVATYKKLLKDQFQPKKLLSQPKSSSALIFYWGIKKDFKQLDLHNIFFSGNYKKEFEHIFKLGDIYDDPTVYINISSTQNPSDAPEGCQNWFTMINVPNNQGQNWDELIAKARKNIIKKLSEMLHEDIEALIEVEDILDPRTIESRTSSVGGALYGNSSNNKYAAFLRHPNFSKKIKHLYFCGGSVHPGGGIPLSILSAKIAIDNLK</sequence>
<evidence type="ECO:0000256" key="5">
    <source>
        <dbReference type="RuleBase" id="RU362075"/>
    </source>
</evidence>
<dbReference type="PRINTS" id="PR00411">
    <property type="entry name" value="PNDRDTASEI"/>
</dbReference>
<dbReference type="InterPro" id="IPR002937">
    <property type="entry name" value="Amino_oxidase"/>
</dbReference>
<evidence type="ECO:0000256" key="2">
    <source>
        <dbReference type="ARBA" id="ARBA00006046"/>
    </source>
</evidence>